<accession>A0A644YRZ1</accession>
<protein>
    <submittedName>
        <fullName evidence="2">Uncharacterized protein</fullName>
    </submittedName>
</protein>
<reference evidence="2" key="1">
    <citation type="submission" date="2019-08" db="EMBL/GenBank/DDBJ databases">
        <authorList>
            <person name="Kucharzyk K."/>
            <person name="Murdoch R.W."/>
            <person name="Higgins S."/>
            <person name="Loffler F."/>
        </authorList>
    </citation>
    <scope>NUCLEOTIDE SEQUENCE</scope>
</reference>
<evidence type="ECO:0000256" key="1">
    <source>
        <dbReference type="SAM" id="MobiDB-lite"/>
    </source>
</evidence>
<sequence length="137" mass="15764">MIDRSEEQRIDRQGEEDQCQVRVRPVEQSHRLERGVGESTVRAPPQRDGLPQERGTAGQGDHRVEPAGAADRPQRQRGEHRDDGVEEDLVGHHRGRLHHREHRHVDVRVVLAVADGQRPGVRRGPEEDDQEHHQRRP</sequence>
<name>A0A644YRZ1_9ZZZZ</name>
<feature type="compositionally biased region" description="Basic and acidic residues" evidence="1">
    <location>
        <begin position="72"/>
        <end position="83"/>
    </location>
</feature>
<organism evidence="2">
    <name type="scientific">bioreactor metagenome</name>
    <dbReference type="NCBI Taxonomy" id="1076179"/>
    <lineage>
        <taxon>unclassified sequences</taxon>
        <taxon>metagenomes</taxon>
        <taxon>ecological metagenomes</taxon>
    </lineage>
</organism>
<feature type="compositionally biased region" description="Basic and acidic residues" evidence="1">
    <location>
        <begin position="1"/>
        <end position="15"/>
    </location>
</feature>
<comment type="caution">
    <text evidence="2">The sequence shown here is derived from an EMBL/GenBank/DDBJ whole genome shotgun (WGS) entry which is preliminary data.</text>
</comment>
<evidence type="ECO:0000313" key="2">
    <source>
        <dbReference type="EMBL" id="MPM31300.1"/>
    </source>
</evidence>
<feature type="compositionally biased region" description="Basic and acidic residues" evidence="1">
    <location>
        <begin position="24"/>
        <end position="36"/>
    </location>
</feature>
<feature type="compositionally biased region" description="Basic residues" evidence="1">
    <location>
        <begin position="92"/>
        <end position="102"/>
    </location>
</feature>
<feature type="region of interest" description="Disordered" evidence="1">
    <location>
        <begin position="1"/>
        <end position="137"/>
    </location>
</feature>
<dbReference type="EMBL" id="VSSQ01006032">
    <property type="protein sequence ID" value="MPM31300.1"/>
    <property type="molecule type" value="Genomic_DNA"/>
</dbReference>
<gene>
    <name evidence="2" type="ORF">SDC9_77855</name>
</gene>
<dbReference type="AlphaFoldDB" id="A0A644YRZ1"/>
<proteinExistence type="predicted"/>